<proteinExistence type="predicted"/>
<dbReference type="EMBL" id="BQNB010019052">
    <property type="protein sequence ID" value="GJT81086.1"/>
    <property type="molecule type" value="Genomic_DNA"/>
</dbReference>
<organism evidence="1 2">
    <name type="scientific">Tanacetum coccineum</name>
    <dbReference type="NCBI Taxonomy" id="301880"/>
    <lineage>
        <taxon>Eukaryota</taxon>
        <taxon>Viridiplantae</taxon>
        <taxon>Streptophyta</taxon>
        <taxon>Embryophyta</taxon>
        <taxon>Tracheophyta</taxon>
        <taxon>Spermatophyta</taxon>
        <taxon>Magnoliopsida</taxon>
        <taxon>eudicotyledons</taxon>
        <taxon>Gunneridae</taxon>
        <taxon>Pentapetalae</taxon>
        <taxon>asterids</taxon>
        <taxon>campanulids</taxon>
        <taxon>Asterales</taxon>
        <taxon>Asteraceae</taxon>
        <taxon>Asteroideae</taxon>
        <taxon>Anthemideae</taxon>
        <taxon>Anthemidinae</taxon>
        <taxon>Tanacetum</taxon>
    </lineage>
</organism>
<accession>A0ABQ5H0T4</accession>
<reference evidence="1" key="2">
    <citation type="submission" date="2022-01" db="EMBL/GenBank/DDBJ databases">
        <authorList>
            <person name="Yamashiro T."/>
            <person name="Shiraishi A."/>
            <person name="Satake H."/>
            <person name="Nakayama K."/>
        </authorList>
    </citation>
    <scope>NUCLEOTIDE SEQUENCE</scope>
</reference>
<gene>
    <name evidence="1" type="ORF">Tco_1055428</name>
</gene>
<reference evidence="1" key="1">
    <citation type="journal article" date="2022" name="Int. J. Mol. Sci.">
        <title>Draft Genome of Tanacetum Coccineum: Genomic Comparison of Closely Related Tanacetum-Family Plants.</title>
        <authorList>
            <person name="Yamashiro T."/>
            <person name="Shiraishi A."/>
            <person name="Nakayama K."/>
            <person name="Satake H."/>
        </authorList>
    </citation>
    <scope>NUCLEOTIDE SEQUENCE</scope>
</reference>
<protein>
    <submittedName>
        <fullName evidence="1">Uncharacterized protein</fullName>
    </submittedName>
</protein>
<sequence length="420" mass="48640">MEELPCRQFMEDKFRGMQVVVLGVILQGLTELRELIQQVRQRLFAATTVKWKATWQDSAPNLKVLGIQQDVLSEVQIHDSYLDNHAIKQNVQEMQYSKQPVFNNDTDIDITSDSNMISYEQYLKETENTIVQDTSSFAQQDAMIMSVIEEMSTQVAKCNEVDKVNKAVNESLTAELERYKEQIKLFEERQQFDLNDREKYIDGQLRKAKEDKYLDEIIELEKKKKASDNVVYKMGQLTQTMHMLTKPQVFYDESHKTTIGYQNPLYLTQSYRKVPALYCGNTIVKQHDALSVIDTEETLELAEESRLKMHAKQNDPIMQEKKVNISPIDYVALNKLSEHFVKHFVPQKQLSAKQAFWLPISKPVSETPPVQPEPIIKEIPHELPIISLVKDSFNKMRNHVNDFENAVTVYTKVTAQNEGS</sequence>
<evidence type="ECO:0000313" key="1">
    <source>
        <dbReference type="EMBL" id="GJT81086.1"/>
    </source>
</evidence>
<comment type="caution">
    <text evidence="1">The sequence shown here is derived from an EMBL/GenBank/DDBJ whole genome shotgun (WGS) entry which is preliminary data.</text>
</comment>
<evidence type="ECO:0000313" key="2">
    <source>
        <dbReference type="Proteomes" id="UP001151760"/>
    </source>
</evidence>
<name>A0ABQ5H0T4_9ASTR</name>
<dbReference type="Proteomes" id="UP001151760">
    <property type="component" value="Unassembled WGS sequence"/>
</dbReference>
<keyword evidence="2" id="KW-1185">Reference proteome</keyword>